<comment type="caution">
    <text evidence="1">The sequence shown here is derived from an EMBL/GenBank/DDBJ whole genome shotgun (WGS) entry which is preliminary data.</text>
</comment>
<gene>
    <name evidence="1" type="primary">DGA1_29</name>
    <name evidence="1" type="ORF">DSO57_1023179</name>
</gene>
<organism evidence="1 2">
    <name type="scientific">Entomophthora muscae</name>
    <dbReference type="NCBI Taxonomy" id="34485"/>
    <lineage>
        <taxon>Eukaryota</taxon>
        <taxon>Fungi</taxon>
        <taxon>Fungi incertae sedis</taxon>
        <taxon>Zoopagomycota</taxon>
        <taxon>Entomophthoromycotina</taxon>
        <taxon>Entomophthoromycetes</taxon>
        <taxon>Entomophthorales</taxon>
        <taxon>Entomophthoraceae</taxon>
        <taxon>Entomophthora</taxon>
    </lineage>
</organism>
<protein>
    <submittedName>
        <fullName evidence="1">Diacylglycerol O-acyltransferase 1</fullName>
        <ecNumber evidence="1">2.3.1.22</ecNumber>
    </submittedName>
</protein>
<evidence type="ECO:0000313" key="2">
    <source>
        <dbReference type="Proteomes" id="UP001165960"/>
    </source>
</evidence>
<name>A0ACC2SG79_9FUNG</name>
<dbReference type="EMBL" id="QTSX02005090">
    <property type="protein sequence ID" value="KAJ9061172.1"/>
    <property type="molecule type" value="Genomic_DNA"/>
</dbReference>
<keyword evidence="1" id="KW-0808">Transferase</keyword>
<dbReference type="Proteomes" id="UP001165960">
    <property type="component" value="Unassembled WGS sequence"/>
</dbReference>
<proteinExistence type="predicted"/>
<evidence type="ECO:0000313" key="1">
    <source>
        <dbReference type="EMBL" id="KAJ9061172.1"/>
    </source>
</evidence>
<reference evidence="1" key="1">
    <citation type="submission" date="2022-04" db="EMBL/GenBank/DDBJ databases">
        <title>Genome of the entomopathogenic fungus Entomophthora muscae.</title>
        <authorList>
            <person name="Elya C."/>
            <person name="Lovett B.R."/>
            <person name="Lee E."/>
            <person name="Macias A.M."/>
            <person name="Hajek A.E."/>
            <person name="De Bivort B.L."/>
            <person name="Kasson M.T."/>
            <person name="De Fine Licht H.H."/>
            <person name="Stajich J.E."/>
        </authorList>
    </citation>
    <scope>NUCLEOTIDE SEQUENCE</scope>
    <source>
        <strain evidence="1">Berkeley</strain>
    </source>
</reference>
<dbReference type="EC" id="2.3.1.22" evidence="1"/>
<keyword evidence="1" id="KW-0012">Acyltransferase</keyword>
<keyword evidence="2" id="KW-1185">Reference proteome</keyword>
<sequence length="377" mass="42732">MGCGYKLGDDGRRKRMENQELRNVSVLKKGKATSLLDYARAFMLNTKSLPRVEFAPLNVPFERRKQMMCLIFYNTLTLQSLVIFFLVVYHQLWLILLVYLTFWYFDRGYENGGWDVKWIKRLAVWREAAAYFPINMVREQELDPTKQYLFGYHPHGIIANGAVLGFVTDALGVSNIFPGIKIRMITINAIFHVPVYRELVNLFGFCSATKKSINNLFKQGNSCLIVVGGAEESLLAAPGTANLVINKRQGFIAVAIKNGANLVPVYAFGENDSFDIVIPEPGSLVHKAQMAMKKALGFTVPLYHGRNIFMYNYGMLPKRNPITIVVGSPIPIERDPEPSPEKVAQVHQQYLDALQDLYDRNKAKYSNHGVIPDLKFL</sequence>
<accession>A0ACC2SG79</accession>